<accession>A0A0B6ZWX5</accession>
<dbReference type="AlphaFoldDB" id="A0A0B6ZWX5"/>
<feature type="region of interest" description="Disordered" evidence="1">
    <location>
        <begin position="11"/>
        <end position="40"/>
    </location>
</feature>
<protein>
    <submittedName>
        <fullName evidence="2">Uncharacterized protein</fullName>
    </submittedName>
</protein>
<organism evidence="2">
    <name type="scientific">Arion vulgaris</name>
    <dbReference type="NCBI Taxonomy" id="1028688"/>
    <lineage>
        <taxon>Eukaryota</taxon>
        <taxon>Metazoa</taxon>
        <taxon>Spiralia</taxon>
        <taxon>Lophotrochozoa</taxon>
        <taxon>Mollusca</taxon>
        <taxon>Gastropoda</taxon>
        <taxon>Heterobranchia</taxon>
        <taxon>Euthyneura</taxon>
        <taxon>Panpulmonata</taxon>
        <taxon>Eupulmonata</taxon>
        <taxon>Stylommatophora</taxon>
        <taxon>Helicina</taxon>
        <taxon>Arionoidea</taxon>
        <taxon>Arionidae</taxon>
        <taxon>Arion</taxon>
    </lineage>
</organism>
<evidence type="ECO:0000256" key="1">
    <source>
        <dbReference type="SAM" id="MobiDB-lite"/>
    </source>
</evidence>
<dbReference type="EMBL" id="HACG01025481">
    <property type="protein sequence ID" value="CEK72346.1"/>
    <property type="molecule type" value="Transcribed_RNA"/>
</dbReference>
<feature type="non-terminal residue" evidence="2">
    <location>
        <position position="1"/>
    </location>
</feature>
<gene>
    <name evidence="2" type="primary">ORF82015</name>
</gene>
<reference evidence="2" key="1">
    <citation type="submission" date="2014-12" db="EMBL/GenBank/DDBJ databases">
        <title>Insight into the proteome of Arion vulgaris.</title>
        <authorList>
            <person name="Aradska J."/>
            <person name="Bulat T."/>
            <person name="Smidak R."/>
            <person name="Sarate P."/>
            <person name="Gangsoo J."/>
            <person name="Sialana F."/>
            <person name="Bilban M."/>
            <person name="Lubec G."/>
        </authorList>
    </citation>
    <scope>NUCLEOTIDE SEQUENCE</scope>
    <source>
        <tissue evidence="2">Skin</tissue>
    </source>
</reference>
<feature type="compositionally biased region" description="Basic and acidic residues" evidence="1">
    <location>
        <begin position="23"/>
        <end position="36"/>
    </location>
</feature>
<evidence type="ECO:0000313" key="2">
    <source>
        <dbReference type="EMBL" id="CEK72346.1"/>
    </source>
</evidence>
<proteinExistence type="predicted"/>
<sequence>LGMKCLYISRPESAGGKPKRAGGKPERAGGKPDHAGGKKSIPFIMSETHECGTEPTALFSPIQ</sequence>
<name>A0A0B6ZWX5_9EUPU</name>